<feature type="compositionally biased region" description="Basic and acidic residues" evidence="1">
    <location>
        <begin position="1505"/>
        <end position="1529"/>
    </location>
</feature>
<feature type="compositionally biased region" description="Low complexity" evidence="1">
    <location>
        <begin position="1530"/>
        <end position="1546"/>
    </location>
</feature>
<feature type="region of interest" description="Disordered" evidence="1">
    <location>
        <begin position="1086"/>
        <end position="1105"/>
    </location>
</feature>
<feature type="compositionally biased region" description="Low complexity" evidence="1">
    <location>
        <begin position="664"/>
        <end position="676"/>
    </location>
</feature>
<evidence type="ECO:0008006" key="4">
    <source>
        <dbReference type="Google" id="ProtNLM"/>
    </source>
</evidence>
<feature type="compositionally biased region" description="Basic and acidic residues" evidence="1">
    <location>
        <begin position="1235"/>
        <end position="1254"/>
    </location>
</feature>
<dbReference type="EMBL" id="CAKOFQ010007092">
    <property type="protein sequence ID" value="CAH1990583.1"/>
    <property type="molecule type" value="Genomic_DNA"/>
</dbReference>
<reference evidence="2" key="1">
    <citation type="submission" date="2022-03" db="EMBL/GenBank/DDBJ databases">
        <authorList>
            <person name="Sayadi A."/>
        </authorList>
    </citation>
    <scope>NUCLEOTIDE SEQUENCE</scope>
</reference>
<evidence type="ECO:0000313" key="2">
    <source>
        <dbReference type="EMBL" id="CAH1990583.1"/>
    </source>
</evidence>
<comment type="caution">
    <text evidence="2">The sequence shown here is derived from an EMBL/GenBank/DDBJ whole genome shotgun (WGS) entry which is preliminary data.</text>
</comment>
<feature type="region of interest" description="Disordered" evidence="1">
    <location>
        <begin position="1118"/>
        <end position="1145"/>
    </location>
</feature>
<keyword evidence="3" id="KW-1185">Reference proteome</keyword>
<dbReference type="OrthoDB" id="10053234at2759"/>
<feature type="compositionally biased region" description="Low complexity" evidence="1">
    <location>
        <begin position="1308"/>
        <end position="1321"/>
    </location>
</feature>
<evidence type="ECO:0000256" key="1">
    <source>
        <dbReference type="SAM" id="MobiDB-lite"/>
    </source>
</evidence>
<feature type="region of interest" description="Disordered" evidence="1">
    <location>
        <begin position="506"/>
        <end position="558"/>
    </location>
</feature>
<feature type="compositionally biased region" description="Low complexity" evidence="1">
    <location>
        <begin position="1255"/>
        <end position="1265"/>
    </location>
</feature>
<feature type="region of interest" description="Disordered" evidence="1">
    <location>
        <begin position="1347"/>
        <end position="1375"/>
    </location>
</feature>
<accession>A0A9P0L869</accession>
<feature type="compositionally biased region" description="Acidic residues" evidence="1">
    <location>
        <begin position="1364"/>
        <end position="1374"/>
    </location>
</feature>
<protein>
    <recommendedName>
        <fullName evidence="4">Unc-13</fullName>
    </recommendedName>
</protein>
<sequence>MSGDKSRDAMAPAVAHQSANGEPNMAADYVISEYMERLGTRLNILETELKYAWRALDLLSQEYIKMWERLEKLEGLLYEQQSVISQLLDFYTTGGGTQHSAQATVAMLEGRLGELEVIREILGNGAVEDGLEEGLDVAQPDIQELDEMNMPDEAFYKSLNQAYREDLDPSCQASQLDMIWEEREEMEENSERKGECKDVEGEIYSALDYKDYRGNSPCVSEQDIAQLSKIDQIDQVTIEKLNELDRLSNKLHQDSVSIKQLQRKLLESPMSVNEDKKEETTEDNWTFTSDIRSKDDLLMLKSDLPCLLSKSASTAAASSYSTRPSSRLSVTDTDNEVAETLAGGIRTPTSPRRRHTIEVTTCNEPFTTVTGRLAYSAAVQHVESAEAAAAAALAAQNPKNPFYCGSDYMMAASYEAVPCSTPSIFSVRSEKAGSPTLSICSLRTRQDGYIDTQMPHETSASPSPPPPAPTNICNSFAMSNSTIVPSTTASNVFLGPDSMATACASSSIMPEHPPKSPKTSPRRSKSHSSNIVAAKSDSGLSSMSGWSSLEKSPGSPKNGTNKVALNYYGYSAARPVSPAVATSSSSRPFTESSVDTKIPEGSHLSSNFLPGGHHLSAFTTVKSPSGLKTLDGYGNFVPAPAPASDINVSPRKKNEADKQPQPPQQQQQQQQQQQDQQEYRECIYRDDQPAIYSVAGSNRETYTSVYTSNSADYINQSVHYPDLVEPYENNEFFNAQQRYYYNSFSSMPSSDFPVETIPPKRQASRSYSASKAEGVSKHEGYKTAMYRTMFPSGNITDALSYYPTSTRYEVGRGMPPVEYSDPNAWMAGQPDGQFPDSTSTSSSMRSAETSDTGYSPYMDRRQKSQHQQQPIYENQQQINHHNRQQWNQRQDIPYLELDLRNRNVPEYVVQQQNGQNTYYDASGVIMTQSGYITISSGNEHHTHPHPREEKPKKLKRGNTLKSAMSSVSHWLPDLHLTKRTRSFSLPGVSRKEDVRPPGAMRKKKKNGIVSTVSGIIQKAKRKGGHSQPYTQSLSDPEQSENEWTVNRTRSVVSEDDRSEDSSSVFSENQFERDIFPKITTTTTGVPMVKQKKASAPTAEQHRTEDEFPLQPVFESVTFEKTPTKPEIAENGYDEDHSARSNESNSSALFATIGDVKKSSSSEKSDETVITESKMVVVVGGASMEFAVSRALGKYRQRQSSSFSDDQIVSDEQGVQIEEIVDEPTVPSIEKVSPPKSDKSMSDRVSEKTISEQKSSDSQNSSENNKPIASDGTEGSPSFSLRSHAIRFLPKHQSLDIPGGRDDDDNRSTHSWRSTSRVSSRRQSTEDSIDSEDEWYCYELRKLEEMERHTHLEHEMGSTLHEEPEPTSDDGTGPDEEVKEKMSFVLRELRIKAKVTEGVLDKKDNDLHVVQSAKRRQSNRGSFQLDNAAALFAKITHYHRDEEEEEAAKAQPQLQIIEPEEAPAEDLAKVEEEDEEERSSGDTSGPDSPRHSTDEYDEVEMAINEELAKFHLSEDVQQAREAREARETRESASSIIPEIQIEPSSTPNREEAPASKEAGPMGSKWKLLKTLKEKKAEEKNNQGKTTVEPSEKDKVSMYGMVKSFYEVHVKT</sequence>
<feature type="compositionally biased region" description="Polar residues" evidence="1">
    <location>
        <begin position="1027"/>
        <end position="1048"/>
    </location>
</feature>
<feature type="region of interest" description="Disordered" evidence="1">
    <location>
        <begin position="641"/>
        <end position="678"/>
    </location>
</feature>
<name>A0A9P0L869_ACAOB</name>
<feature type="region of interest" description="Disordered" evidence="1">
    <location>
        <begin position="824"/>
        <end position="870"/>
    </location>
</feature>
<feature type="compositionally biased region" description="Low complexity" evidence="1">
    <location>
        <begin position="837"/>
        <end position="852"/>
    </location>
</feature>
<feature type="compositionally biased region" description="Basic and acidic residues" evidence="1">
    <location>
        <begin position="938"/>
        <end position="951"/>
    </location>
</feature>
<feature type="compositionally biased region" description="Basic and acidic residues" evidence="1">
    <location>
        <begin position="1298"/>
        <end position="1307"/>
    </location>
</feature>
<evidence type="ECO:0000313" key="3">
    <source>
        <dbReference type="Proteomes" id="UP001152888"/>
    </source>
</evidence>
<organism evidence="2 3">
    <name type="scientific">Acanthoscelides obtectus</name>
    <name type="common">Bean weevil</name>
    <name type="synonym">Bruchus obtectus</name>
    <dbReference type="NCBI Taxonomy" id="200917"/>
    <lineage>
        <taxon>Eukaryota</taxon>
        <taxon>Metazoa</taxon>
        <taxon>Ecdysozoa</taxon>
        <taxon>Arthropoda</taxon>
        <taxon>Hexapoda</taxon>
        <taxon>Insecta</taxon>
        <taxon>Pterygota</taxon>
        <taxon>Neoptera</taxon>
        <taxon>Endopterygota</taxon>
        <taxon>Coleoptera</taxon>
        <taxon>Polyphaga</taxon>
        <taxon>Cucujiformia</taxon>
        <taxon>Chrysomeloidea</taxon>
        <taxon>Chrysomelidae</taxon>
        <taxon>Bruchinae</taxon>
        <taxon>Bruchini</taxon>
        <taxon>Acanthoscelides</taxon>
    </lineage>
</organism>
<feature type="region of interest" description="Disordered" evidence="1">
    <location>
        <begin position="988"/>
        <end position="1068"/>
    </location>
</feature>
<gene>
    <name evidence="2" type="ORF">ACAOBT_LOCUS19750</name>
</gene>
<feature type="region of interest" description="Disordered" evidence="1">
    <location>
        <begin position="1194"/>
        <end position="1329"/>
    </location>
</feature>
<dbReference type="Proteomes" id="UP001152888">
    <property type="component" value="Unassembled WGS sequence"/>
</dbReference>
<feature type="compositionally biased region" description="Basic and acidic residues" evidence="1">
    <location>
        <begin position="1121"/>
        <end position="1139"/>
    </location>
</feature>
<proteinExistence type="predicted"/>
<feature type="region of interest" description="Disordered" evidence="1">
    <location>
        <begin position="936"/>
        <end position="957"/>
    </location>
</feature>
<feature type="compositionally biased region" description="Low complexity" evidence="1">
    <location>
        <begin position="1197"/>
        <end position="1206"/>
    </location>
</feature>
<feature type="compositionally biased region" description="Low complexity" evidence="1">
    <location>
        <begin position="580"/>
        <end position="593"/>
    </location>
</feature>
<feature type="region of interest" description="Disordered" evidence="1">
    <location>
        <begin position="1437"/>
        <end position="1563"/>
    </location>
</feature>
<feature type="region of interest" description="Disordered" evidence="1">
    <location>
        <begin position="580"/>
        <end position="605"/>
    </location>
</feature>
<feature type="region of interest" description="Disordered" evidence="1">
    <location>
        <begin position="453"/>
        <end position="472"/>
    </location>
</feature>
<feature type="compositionally biased region" description="Low complexity" evidence="1">
    <location>
        <begin position="535"/>
        <end position="552"/>
    </location>
</feature>
<feature type="compositionally biased region" description="Basic and acidic residues" evidence="1">
    <location>
        <begin position="1347"/>
        <end position="1363"/>
    </location>
</feature>